<evidence type="ECO:0000259" key="7">
    <source>
        <dbReference type="PROSITE" id="PS50850"/>
    </source>
</evidence>
<gene>
    <name evidence="8" type="primary">emrY_1</name>
    <name evidence="8" type="ORF">PS938_00151</name>
</gene>
<protein>
    <submittedName>
        <fullName evidence="8">Putative multidrug resistance protein EmrY</fullName>
    </submittedName>
</protein>
<keyword evidence="4 6" id="KW-1133">Transmembrane helix</keyword>
<feature type="transmembrane region" description="Helical" evidence="6">
    <location>
        <begin position="12"/>
        <end position="33"/>
    </location>
</feature>
<dbReference type="InterPro" id="IPR020846">
    <property type="entry name" value="MFS_dom"/>
</dbReference>
<feature type="transmembrane region" description="Helical" evidence="6">
    <location>
        <begin position="137"/>
        <end position="157"/>
    </location>
</feature>
<feature type="transmembrane region" description="Helical" evidence="6">
    <location>
        <begin position="273"/>
        <end position="296"/>
    </location>
</feature>
<feature type="transmembrane region" description="Helical" evidence="6">
    <location>
        <begin position="45"/>
        <end position="65"/>
    </location>
</feature>
<comment type="subcellular location">
    <subcellularLocation>
        <location evidence="1">Membrane</location>
        <topology evidence="1">Multi-pass membrane protein</topology>
    </subcellularLocation>
</comment>
<dbReference type="Pfam" id="PF07690">
    <property type="entry name" value="MFS_1"/>
    <property type="match status" value="1"/>
</dbReference>
<proteinExistence type="predicted"/>
<keyword evidence="2" id="KW-0813">Transport</keyword>
<dbReference type="PANTHER" id="PTHR42718:SF9">
    <property type="entry name" value="MAJOR FACILITATOR SUPERFAMILY MULTIDRUG TRANSPORTER MFSC"/>
    <property type="match status" value="1"/>
</dbReference>
<feature type="transmembrane region" description="Helical" evidence="6">
    <location>
        <begin position="206"/>
        <end position="226"/>
    </location>
</feature>
<dbReference type="AlphaFoldDB" id="A0A5E7RMH4"/>
<accession>A0A5E7RMH4</accession>
<keyword evidence="3 6" id="KW-0812">Transmembrane</keyword>
<evidence type="ECO:0000256" key="6">
    <source>
        <dbReference type="SAM" id="Phobius"/>
    </source>
</evidence>
<dbReference type="InterPro" id="IPR036259">
    <property type="entry name" value="MFS_trans_sf"/>
</dbReference>
<evidence type="ECO:0000313" key="9">
    <source>
        <dbReference type="Proteomes" id="UP000327191"/>
    </source>
</evidence>
<evidence type="ECO:0000256" key="2">
    <source>
        <dbReference type="ARBA" id="ARBA00022448"/>
    </source>
</evidence>
<dbReference type="EMBL" id="CABVJE010000001">
    <property type="protein sequence ID" value="VVP75184.1"/>
    <property type="molecule type" value="Genomic_DNA"/>
</dbReference>
<dbReference type="GO" id="GO:0016020">
    <property type="term" value="C:membrane"/>
    <property type="evidence" value="ECO:0007669"/>
    <property type="project" value="UniProtKB-SubCell"/>
</dbReference>
<evidence type="ECO:0000256" key="1">
    <source>
        <dbReference type="ARBA" id="ARBA00004141"/>
    </source>
</evidence>
<feature type="transmembrane region" description="Helical" evidence="6">
    <location>
        <begin position="400"/>
        <end position="426"/>
    </location>
</feature>
<name>A0A5E7RMH4_PSEFL</name>
<sequence>MLIAPWFAVTFSLRRFAIVATFAFTIFGVIIPFAPNLESLVTLRVLQGLAGGALPPLLMTAALRFLPWHVKLYGLSAYALTATFGPNISMPLASLWTEGGDWKMVFWQIVPTGLIGASLIAYGLPQDPLRLERFKQADWQGALLGVGGITMLVIALTQGERLDWLNSPLISTLLLGAAVCLPLFLLNEWFHPLPLFKLQLLARRNFAYGIITLCLFLFLAMAGSAIPASYLTEVQGYRPLQTMPTTLMIALPQLLLAPLVATVINRNWVDSRYVIGGGLTLLAIACVGGSLITSDWIRNDFYVLQMLHAFGQPMVVVPLLMNATGVIHPMEGPFASSMVNTMRGLFSVVAASALENFITHREHLHSNTLLDALGSKHQTLSPLLHGNTASSLAERVREQAFVLSFSDAFLALLAVITVLIIVLVTLPKRAFPPQPPVSP</sequence>
<evidence type="ECO:0000256" key="4">
    <source>
        <dbReference type="ARBA" id="ARBA00022989"/>
    </source>
</evidence>
<dbReference type="PANTHER" id="PTHR42718">
    <property type="entry name" value="MAJOR FACILITATOR SUPERFAMILY MULTIDRUG TRANSPORTER MFSC"/>
    <property type="match status" value="1"/>
</dbReference>
<feature type="transmembrane region" description="Helical" evidence="6">
    <location>
        <begin position="246"/>
        <end position="264"/>
    </location>
</feature>
<feature type="transmembrane region" description="Helical" evidence="6">
    <location>
        <begin position="72"/>
        <end position="93"/>
    </location>
</feature>
<dbReference type="PROSITE" id="PS50850">
    <property type="entry name" value="MFS"/>
    <property type="match status" value="1"/>
</dbReference>
<dbReference type="InterPro" id="IPR011701">
    <property type="entry name" value="MFS"/>
</dbReference>
<evidence type="ECO:0000256" key="3">
    <source>
        <dbReference type="ARBA" id="ARBA00022692"/>
    </source>
</evidence>
<dbReference type="Proteomes" id="UP000327191">
    <property type="component" value="Unassembled WGS sequence"/>
</dbReference>
<dbReference type="GO" id="GO:0022857">
    <property type="term" value="F:transmembrane transporter activity"/>
    <property type="evidence" value="ECO:0007669"/>
    <property type="project" value="InterPro"/>
</dbReference>
<organism evidence="8 9">
    <name type="scientific">Pseudomonas fluorescens</name>
    <dbReference type="NCBI Taxonomy" id="294"/>
    <lineage>
        <taxon>Bacteria</taxon>
        <taxon>Pseudomonadati</taxon>
        <taxon>Pseudomonadota</taxon>
        <taxon>Gammaproteobacteria</taxon>
        <taxon>Pseudomonadales</taxon>
        <taxon>Pseudomonadaceae</taxon>
        <taxon>Pseudomonas</taxon>
    </lineage>
</organism>
<feature type="transmembrane region" description="Helical" evidence="6">
    <location>
        <begin position="105"/>
        <end position="125"/>
    </location>
</feature>
<dbReference type="Gene3D" id="1.20.1250.20">
    <property type="entry name" value="MFS general substrate transporter like domains"/>
    <property type="match status" value="1"/>
</dbReference>
<keyword evidence="5 6" id="KW-0472">Membrane</keyword>
<evidence type="ECO:0000256" key="5">
    <source>
        <dbReference type="ARBA" id="ARBA00023136"/>
    </source>
</evidence>
<feature type="transmembrane region" description="Helical" evidence="6">
    <location>
        <begin position="169"/>
        <end position="186"/>
    </location>
</feature>
<reference evidence="8 9" key="1">
    <citation type="submission" date="2019-09" db="EMBL/GenBank/DDBJ databases">
        <authorList>
            <person name="Chandra G."/>
            <person name="Truman W A."/>
        </authorList>
    </citation>
    <scope>NUCLEOTIDE SEQUENCE [LARGE SCALE GENOMIC DNA]</scope>
    <source>
        <strain evidence="8">PS938</strain>
    </source>
</reference>
<dbReference type="SUPFAM" id="SSF103473">
    <property type="entry name" value="MFS general substrate transporter"/>
    <property type="match status" value="1"/>
</dbReference>
<feature type="domain" description="Major facilitator superfamily (MFS) profile" evidence="7">
    <location>
        <begin position="1"/>
        <end position="429"/>
    </location>
</feature>
<evidence type="ECO:0000313" key="8">
    <source>
        <dbReference type="EMBL" id="VVP75184.1"/>
    </source>
</evidence>